<dbReference type="EMBL" id="JAULBC010000005">
    <property type="protein sequence ID" value="MEX6689236.1"/>
    <property type="molecule type" value="Genomic_DNA"/>
</dbReference>
<dbReference type="InterPro" id="IPR009003">
    <property type="entry name" value="Peptidase_S1_PA"/>
</dbReference>
<name>A0ABV3ZJG9_9BACT</name>
<protein>
    <recommendedName>
        <fullName evidence="3">Serine protease</fullName>
    </recommendedName>
</protein>
<dbReference type="SUPFAM" id="SSF50494">
    <property type="entry name" value="Trypsin-like serine proteases"/>
    <property type="match status" value="1"/>
</dbReference>
<sequence>MKYFLNVLINFEAKRKKTNLFSNSRIMPFNSVRTHGSCKKNPLYSQARNLERKIPDSIKCFLLSSVICLTLGSLDLCAQLPENDYQKYSYLLVGSAVNPSLLFARSASDLTNAGNYATCFFVKKGSKLFLVSAYHVITTRDVYTLKTVPTNIDYWLVRYSDTLGNLRFQQLPYYIKKLQKESSENPFPEYPDVYVIDVSDLFLDAKINFLKWEDLLIKKRRKRSENLSFFAYGFPVSEAWYYPTLTAYNDQVKSKKYEGNFADTGLYNPYYKARNLDSLYIRLSPKVIPGMSGAPIFAIDESKSKRIKLIGIQSGTDDAYNCAYVTKADALIKKIEEMTSEK</sequence>
<proteinExistence type="predicted"/>
<evidence type="ECO:0000313" key="2">
    <source>
        <dbReference type="Proteomes" id="UP001560573"/>
    </source>
</evidence>
<organism evidence="1 2">
    <name type="scientific">Danxiaibacter flavus</name>
    <dbReference type="NCBI Taxonomy" id="3049108"/>
    <lineage>
        <taxon>Bacteria</taxon>
        <taxon>Pseudomonadati</taxon>
        <taxon>Bacteroidota</taxon>
        <taxon>Chitinophagia</taxon>
        <taxon>Chitinophagales</taxon>
        <taxon>Chitinophagaceae</taxon>
        <taxon>Danxiaibacter</taxon>
    </lineage>
</organism>
<keyword evidence="2" id="KW-1185">Reference proteome</keyword>
<accession>A0ABV3ZJG9</accession>
<evidence type="ECO:0000313" key="1">
    <source>
        <dbReference type="EMBL" id="MEX6689236.1"/>
    </source>
</evidence>
<dbReference type="RefSeq" id="WP_369330642.1">
    <property type="nucleotide sequence ID" value="NZ_JAULBC010000005.1"/>
</dbReference>
<evidence type="ECO:0008006" key="3">
    <source>
        <dbReference type="Google" id="ProtNLM"/>
    </source>
</evidence>
<reference evidence="1 2" key="1">
    <citation type="submission" date="2023-07" db="EMBL/GenBank/DDBJ databases">
        <authorList>
            <person name="Lian W.-H."/>
        </authorList>
    </citation>
    <scope>NUCLEOTIDE SEQUENCE [LARGE SCALE GENOMIC DNA]</scope>
    <source>
        <strain evidence="1 2">SYSU DXS3180</strain>
    </source>
</reference>
<gene>
    <name evidence="1" type="ORF">QTN47_17130</name>
</gene>
<comment type="caution">
    <text evidence="1">The sequence shown here is derived from an EMBL/GenBank/DDBJ whole genome shotgun (WGS) entry which is preliminary data.</text>
</comment>
<dbReference type="Proteomes" id="UP001560573">
    <property type="component" value="Unassembled WGS sequence"/>
</dbReference>